<gene>
    <name evidence="1" type="ORF">MED92_10149</name>
</gene>
<evidence type="ECO:0000313" key="2">
    <source>
        <dbReference type="Proteomes" id="UP000002171"/>
    </source>
</evidence>
<sequence length="108" mass="12516">MALNENNKITVIFRIEPGCLGPEGPTHVDKFCVQARAQLQGKHQSFINWEVVPRHDKTLPEMDFAIKGKGLTREFASRYMDHFNVNLDDFEMAVFDELPEMIDQFFGR</sequence>
<comment type="caution">
    <text evidence="1">The sequence shown here is derived from an EMBL/GenBank/DDBJ whole genome shotgun (WGS) entry which is preliminary data.</text>
</comment>
<accession>A0A7U8C932</accession>
<dbReference type="OrthoDB" id="5768421at2"/>
<name>A0A7U8C932_NEPCE</name>
<proteinExistence type="predicted"/>
<dbReference type="EMBL" id="AAOW01000004">
    <property type="protein sequence ID" value="EAR62059.1"/>
    <property type="molecule type" value="Genomic_DNA"/>
</dbReference>
<protein>
    <submittedName>
        <fullName evidence="1">Putative orphan protein</fullName>
    </submittedName>
</protein>
<keyword evidence="2" id="KW-1185">Reference proteome</keyword>
<dbReference type="Proteomes" id="UP000002171">
    <property type="component" value="Unassembled WGS sequence"/>
</dbReference>
<dbReference type="RefSeq" id="WP_007019696.1">
    <property type="nucleotide sequence ID" value="NZ_CH724125.1"/>
</dbReference>
<dbReference type="AlphaFoldDB" id="A0A7U8C932"/>
<evidence type="ECO:0000313" key="1">
    <source>
        <dbReference type="EMBL" id="EAR62059.1"/>
    </source>
</evidence>
<organism evidence="1 2">
    <name type="scientific">Neptuniibacter caesariensis</name>
    <dbReference type="NCBI Taxonomy" id="207954"/>
    <lineage>
        <taxon>Bacteria</taxon>
        <taxon>Pseudomonadati</taxon>
        <taxon>Pseudomonadota</taxon>
        <taxon>Gammaproteobacteria</taxon>
        <taxon>Oceanospirillales</taxon>
        <taxon>Oceanospirillaceae</taxon>
        <taxon>Neptuniibacter</taxon>
    </lineage>
</organism>
<reference evidence="1 2" key="1">
    <citation type="submission" date="2006-02" db="EMBL/GenBank/DDBJ databases">
        <authorList>
            <person name="Pinhassi J."/>
            <person name="Pedros-Alio C."/>
            <person name="Ferriera S."/>
            <person name="Johnson J."/>
            <person name="Kravitz S."/>
            <person name="Halpern A."/>
            <person name="Remington K."/>
            <person name="Beeson K."/>
            <person name="Tran B."/>
            <person name="Rogers Y.-H."/>
            <person name="Friedman R."/>
            <person name="Venter J.C."/>
        </authorList>
    </citation>
    <scope>NUCLEOTIDE SEQUENCE [LARGE SCALE GENOMIC DNA]</scope>
    <source>
        <strain evidence="1 2">MED92</strain>
    </source>
</reference>